<dbReference type="RefSeq" id="WP_033053986.1">
    <property type="nucleotide sequence ID" value="NZ_AZQQ01000058.1"/>
</dbReference>
<reference evidence="4 5" key="1">
    <citation type="submission" date="2013-12" db="EMBL/GenBank/DDBJ databases">
        <authorList>
            <person name="Formusa P.A."/>
            <person name="Habash M."/>
            <person name="Lee H."/>
            <person name="Trevors J.T."/>
        </authorList>
    </citation>
    <scope>NUCLEOTIDE SEQUENCE [LARGE SCALE GENOMIC DNA]</scope>
    <source>
        <strain evidence="4 5">PD30</strain>
    </source>
</reference>
<dbReference type="EMBL" id="AZQQ01000058">
    <property type="protein sequence ID" value="KDD71045.1"/>
    <property type="molecule type" value="Genomic_DNA"/>
</dbReference>
<evidence type="ECO:0000313" key="4">
    <source>
        <dbReference type="EMBL" id="KDD71045.1"/>
    </source>
</evidence>
<organism evidence="4 5">
    <name type="scientific">Pseudomonas mandelii PD30</name>
    <dbReference type="NCBI Taxonomy" id="1419583"/>
    <lineage>
        <taxon>Bacteria</taxon>
        <taxon>Pseudomonadati</taxon>
        <taxon>Pseudomonadota</taxon>
        <taxon>Gammaproteobacteria</taxon>
        <taxon>Pseudomonadales</taxon>
        <taxon>Pseudomonadaceae</taxon>
        <taxon>Pseudomonas</taxon>
    </lineage>
</organism>
<dbReference type="eggNOG" id="COG3138">
    <property type="taxonomic scope" value="Bacteria"/>
</dbReference>
<evidence type="ECO:0000256" key="1">
    <source>
        <dbReference type="ARBA" id="ARBA00022503"/>
    </source>
</evidence>
<dbReference type="NCBIfam" id="TIGR03243">
    <property type="entry name" value="arg_catab_AOST"/>
    <property type="match status" value="1"/>
</dbReference>
<dbReference type="Proteomes" id="UP000026739">
    <property type="component" value="Unassembled WGS sequence"/>
</dbReference>
<dbReference type="SUPFAM" id="SSF55729">
    <property type="entry name" value="Acyl-CoA N-acyltransferases (Nat)"/>
    <property type="match status" value="1"/>
</dbReference>
<sequence>MLVLRPVELTDLPQLQQLARDSLVGVTSLPDDTECLREKILDSCASFEKDVEGHGPENYFFVLEDLTRERLVGCSEILATAGFSEPFYSLRNRHFTSASRELNIEHGVPALSLCHDLSGHTLLRGFHIDAALVRTRFSELLSRARLLFIAAHSQRFSEAVITEIVGFSSDEGHSPFWDAVGKHFFDLPYVEAERLCGLESRSFLAELMPQYPIYVPMLPKEAQDCIGRIHPDGQEAFDILEREGFETNSYIDLFDGGPTLYARTPGIRSIAQSQTGTAKPGSPIDARGSYLVSNDSLKDYRAIVADLDYQAGQPVGLSAEMCAALNVTEGSPIRLIAL</sequence>
<keyword evidence="1" id="KW-0056">Arginine metabolism</keyword>
<gene>
    <name evidence="4" type="ORF">V466_00675</name>
</gene>
<dbReference type="PANTHER" id="PTHR30420:SF1">
    <property type="entry name" value="ARGININE N-SUCCINYLTRANSFERASE"/>
    <property type="match status" value="1"/>
</dbReference>
<accession>A0A059LAA3</accession>
<comment type="caution">
    <text evidence="4">The sequence shown here is derived from an EMBL/GenBank/DDBJ whole genome shotgun (WGS) entry which is preliminary data.</text>
</comment>
<dbReference type="InterPro" id="IPR016181">
    <property type="entry name" value="Acyl_CoA_acyltransferase"/>
</dbReference>
<evidence type="ECO:0000256" key="2">
    <source>
        <dbReference type="ARBA" id="ARBA00022679"/>
    </source>
</evidence>
<dbReference type="Gene3D" id="2.40.40.20">
    <property type="match status" value="1"/>
</dbReference>
<evidence type="ECO:0000313" key="5">
    <source>
        <dbReference type="Proteomes" id="UP000026739"/>
    </source>
</evidence>
<dbReference type="AlphaFoldDB" id="A0A059LAA3"/>
<evidence type="ECO:0000256" key="3">
    <source>
        <dbReference type="ARBA" id="ARBA00023315"/>
    </source>
</evidence>
<dbReference type="Pfam" id="PF04958">
    <property type="entry name" value="AstA"/>
    <property type="match status" value="1"/>
</dbReference>
<dbReference type="GO" id="GO:0006527">
    <property type="term" value="P:L-arginine catabolic process"/>
    <property type="evidence" value="ECO:0007669"/>
    <property type="project" value="InterPro"/>
</dbReference>
<dbReference type="PANTHER" id="PTHR30420">
    <property type="entry name" value="N-SUCCINYLARGININE DIHYDROLASE"/>
    <property type="match status" value="1"/>
</dbReference>
<dbReference type="InterPro" id="IPR007041">
    <property type="entry name" value="Arg_succinylTrfase_AstA/AruG"/>
</dbReference>
<name>A0A059LAA3_9PSED</name>
<dbReference type="GO" id="GO:0008791">
    <property type="term" value="F:arginine N-succinyltransferase activity"/>
    <property type="evidence" value="ECO:0007669"/>
    <property type="project" value="InterPro"/>
</dbReference>
<protein>
    <submittedName>
        <fullName evidence="4">Arginine N-succinyltransferase</fullName>
    </submittedName>
</protein>
<keyword evidence="3" id="KW-0012">Acyltransferase</keyword>
<keyword evidence="2 4" id="KW-0808">Transferase</keyword>
<proteinExistence type="predicted"/>